<organism evidence="2 3">
    <name type="scientific">Vitreoscilla massiliensis</name>
    <dbReference type="NCBI Taxonomy" id="1689272"/>
    <lineage>
        <taxon>Bacteria</taxon>
        <taxon>Pseudomonadati</taxon>
        <taxon>Pseudomonadota</taxon>
        <taxon>Betaproteobacteria</taxon>
        <taxon>Neisseriales</taxon>
        <taxon>Neisseriaceae</taxon>
        <taxon>Vitreoscilla</taxon>
    </lineage>
</organism>
<reference evidence="2 3" key="1">
    <citation type="journal article" date="2022" name="Res Sq">
        <title>Evolution of multicellular longitudinally dividing oral cavity symbionts (Neisseriaceae).</title>
        <authorList>
            <person name="Nyongesa S."/>
            <person name="Weber P."/>
            <person name="Bernet E."/>
            <person name="Pullido F."/>
            <person name="Nieckarz M."/>
            <person name="Delaby M."/>
            <person name="Nieves C."/>
            <person name="Viehboeck T."/>
            <person name="Krause N."/>
            <person name="Rivera-Millot A."/>
            <person name="Nakamura A."/>
            <person name="Vischer N."/>
            <person name="VanNieuwenhze M."/>
            <person name="Brun Y."/>
            <person name="Cava F."/>
            <person name="Bulgheresi S."/>
            <person name="Veyrier F."/>
        </authorList>
    </citation>
    <scope>NUCLEOTIDE SEQUENCE [LARGE SCALE GENOMIC DNA]</scope>
    <source>
        <strain evidence="2 3">SN4</strain>
    </source>
</reference>
<dbReference type="RefSeq" id="WP_082625488.1">
    <property type="nucleotide sequence ID" value="NZ_CABKVG010000005.1"/>
</dbReference>
<dbReference type="EMBL" id="CP091511">
    <property type="protein sequence ID" value="UOO90730.1"/>
    <property type="molecule type" value="Genomic_DNA"/>
</dbReference>
<feature type="region of interest" description="Disordered" evidence="1">
    <location>
        <begin position="1"/>
        <end position="50"/>
    </location>
</feature>
<dbReference type="Proteomes" id="UP000832011">
    <property type="component" value="Chromosome"/>
</dbReference>
<protein>
    <submittedName>
        <fullName evidence="2">DUF1883 domain-containing protein</fullName>
    </submittedName>
</protein>
<evidence type="ECO:0000313" key="2">
    <source>
        <dbReference type="EMBL" id="UOO90730.1"/>
    </source>
</evidence>
<dbReference type="SUPFAM" id="SSF141099">
    <property type="entry name" value="Atu1913-like"/>
    <property type="match status" value="1"/>
</dbReference>
<evidence type="ECO:0000313" key="3">
    <source>
        <dbReference type="Proteomes" id="UP000832011"/>
    </source>
</evidence>
<dbReference type="InterPro" id="IPR036488">
    <property type="entry name" value="DUF1883-like_sf"/>
</dbReference>
<dbReference type="Gene3D" id="4.10.1210.10">
    <property type="entry name" value="Atu1913-like"/>
    <property type="match status" value="1"/>
</dbReference>
<keyword evidence="3" id="KW-1185">Reference proteome</keyword>
<gene>
    <name evidence="2" type="ORF">LVJ82_07115</name>
</gene>
<evidence type="ECO:0000256" key="1">
    <source>
        <dbReference type="SAM" id="MobiDB-lite"/>
    </source>
</evidence>
<proteinExistence type="predicted"/>
<feature type="compositionally biased region" description="Polar residues" evidence="1">
    <location>
        <begin position="20"/>
        <end position="29"/>
    </location>
</feature>
<sequence length="148" mass="16567">MAKRTTTARTKKDTAPVAETVSTEATNSVKVEDTPSEKLHSNEQNATSVSGDAQQTFEFRFWELGELKGKVQGVEVGHDGAPVDMFVFDEANFEAFKTGQQHQYIGGFGITSARHLFQIPFDGTWYLAVRPVKADDHYEVAYRLMNFN</sequence>
<feature type="compositionally biased region" description="Basic and acidic residues" evidence="1">
    <location>
        <begin position="30"/>
        <end position="41"/>
    </location>
</feature>
<accession>A0ABY4E4P3</accession>
<name>A0ABY4E4P3_9NEIS</name>